<protein>
    <submittedName>
        <fullName evidence="1">NADH oxidase</fullName>
    </submittedName>
</protein>
<gene>
    <name evidence="1" type="ORF">BEUL_2170</name>
</gene>
<name>A0A261FZL0_9BIFI</name>
<reference evidence="1 2" key="1">
    <citation type="journal article" date="2017" name="BMC Genomics">
        <title>Comparative genomic and phylogenomic analyses of the Bifidobacteriaceae family.</title>
        <authorList>
            <person name="Lugli G.A."/>
            <person name="Milani C."/>
            <person name="Turroni F."/>
            <person name="Duranti S."/>
            <person name="Mancabelli L."/>
            <person name="Mangifesta M."/>
            <person name="Ferrario C."/>
            <person name="Modesto M."/>
            <person name="Mattarelli P."/>
            <person name="Jiri K."/>
            <person name="van Sinderen D."/>
            <person name="Ventura M."/>
        </authorList>
    </citation>
    <scope>NUCLEOTIDE SEQUENCE [LARGE SCALE GENOMIC DNA]</scope>
    <source>
        <strain evidence="1 2">DSM 100216</strain>
    </source>
</reference>
<organism evidence="1 2">
    <name type="scientific">Bifidobacterium eulemuris</name>
    <dbReference type="NCBI Taxonomy" id="1765219"/>
    <lineage>
        <taxon>Bacteria</taxon>
        <taxon>Bacillati</taxon>
        <taxon>Actinomycetota</taxon>
        <taxon>Actinomycetes</taxon>
        <taxon>Bifidobacteriales</taxon>
        <taxon>Bifidobacteriaceae</taxon>
        <taxon>Bifidobacterium</taxon>
    </lineage>
</organism>
<comment type="caution">
    <text evidence="1">The sequence shown here is derived from an EMBL/GenBank/DDBJ whole genome shotgun (WGS) entry which is preliminary data.</text>
</comment>
<dbReference type="RefSeq" id="WP_211279955.1">
    <property type="nucleotide sequence ID" value="NZ_MWWZ01000015.1"/>
</dbReference>
<dbReference type="EMBL" id="MWWZ01000015">
    <property type="protein sequence ID" value="OZG64619.1"/>
    <property type="molecule type" value="Genomic_DNA"/>
</dbReference>
<sequence length="51" mass="5030">MVLALGTAPVAFDTAPLEAAGIKVTLAGDCNGRAADINRAVEEGYLAAVAA</sequence>
<evidence type="ECO:0000313" key="2">
    <source>
        <dbReference type="Proteomes" id="UP000216057"/>
    </source>
</evidence>
<accession>A0A261FZL0</accession>
<evidence type="ECO:0000313" key="1">
    <source>
        <dbReference type="EMBL" id="OZG64619.1"/>
    </source>
</evidence>
<dbReference type="AlphaFoldDB" id="A0A261FZL0"/>
<proteinExistence type="predicted"/>
<dbReference type="Proteomes" id="UP000216057">
    <property type="component" value="Unassembled WGS sequence"/>
</dbReference>